<evidence type="ECO:0000256" key="7">
    <source>
        <dbReference type="ARBA" id="ARBA00023136"/>
    </source>
</evidence>
<comment type="subcellular location">
    <subcellularLocation>
        <location evidence="1">Membrane</location>
    </subcellularLocation>
</comment>
<dbReference type="SUPFAM" id="SSF57850">
    <property type="entry name" value="RING/U-box"/>
    <property type="match status" value="1"/>
</dbReference>
<dbReference type="AlphaFoldDB" id="A0A915Q711"/>
<proteinExistence type="predicted"/>
<evidence type="ECO:0000256" key="3">
    <source>
        <dbReference type="ARBA" id="ARBA00022723"/>
    </source>
</evidence>
<evidence type="ECO:0000256" key="5">
    <source>
        <dbReference type="ARBA" id="ARBA00022833"/>
    </source>
</evidence>
<accession>A0A915Q711</accession>
<organism evidence="12 13">
    <name type="scientific">Setaria digitata</name>
    <dbReference type="NCBI Taxonomy" id="48799"/>
    <lineage>
        <taxon>Eukaryota</taxon>
        <taxon>Metazoa</taxon>
        <taxon>Ecdysozoa</taxon>
        <taxon>Nematoda</taxon>
        <taxon>Chromadorea</taxon>
        <taxon>Rhabditida</taxon>
        <taxon>Spirurina</taxon>
        <taxon>Spiruromorpha</taxon>
        <taxon>Filarioidea</taxon>
        <taxon>Setariidae</taxon>
        <taxon>Setaria</taxon>
    </lineage>
</organism>
<feature type="region of interest" description="Disordered" evidence="9">
    <location>
        <begin position="418"/>
        <end position="439"/>
    </location>
</feature>
<dbReference type="Gene3D" id="3.30.40.10">
    <property type="entry name" value="Zinc/RING finger domain, C3HC4 (zinc finger)"/>
    <property type="match status" value="1"/>
</dbReference>
<dbReference type="InterPro" id="IPR013083">
    <property type="entry name" value="Znf_RING/FYVE/PHD"/>
</dbReference>
<dbReference type="PROSITE" id="PS50089">
    <property type="entry name" value="ZF_RING_2"/>
    <property type="match status" value="1"/>
</dbReference>
<protein>
    <submittedName>
        <fullName evidence="13">RING-type domain-containing protein</fullName>
    </submittedName>
</protein>
<dbReference type="Proteomes" id="UP000887581">
    <property type="component" value="Unplaced"/>
</dbReference>
<evidence type="ECO:0000313" key="12">
    <source>
        <dbReference type="Proteomes" id="UP000887581"/>
    </source>
</evidence>
<keyword evidence="7 10" id="KW-0472">Membrane</keyword>
<evidence type="ECO:0000256" key="4">
    <source>
        <dbReference type="ARBA" id="ARBA00022771"/>
    </source>
</evidence>
<reference evidence="13" key="1">
    <citation type="submission" date="2022-11" db="UniProtKB">
        <authorList>
            <consortium name="WormBaseParasite"/>
        </authorList>
    </citation>
    <scope>IDENTIFICATION</scope>
</reference>
<keyword evidence="4 8" id="KW-0863">Zinc-finger</keyword>
<feature type="transmembrane region" description="Helical" evidence="10">
    <location>
        <begin position="168"/>
        <end position="191"/>
    </location>
</feature>
<dbReference type="SMART" id="SM00184">
    <property type="entry name" value="RING"/>
    <property type="match status" value="1"/>
</dbReference>
<keyword evidence="5" id="KW-0862">Zinc</keyword>
<evidence type="ECO:0000256" key="8">
    <source>
        <dbReference type="PROSITE-ProRule" id="PRU00175"/>
    </source>
</evidence>
<evidence type="ECO:0000313" key="13">
    <source>
        <dbReference type="WBParaSite" id="sdigi.contig76.g3727.t1"/>
    </source>
</evidence>
<feature type="compositionally biased region" description="Low complexity" evidence="9">
    <location>
        <begin position="418"/>
        <end position="427"/>
    </location>
</feature>
<dbReference type="Pfam" id="PF13639">
    <property type="entry name" value="zf-RING_2"/>
    <property type="match status" value="1"/>
</dbReference>
<evidence type="ECO:0000256" key="6">
    <source>
        <dbReference type="ARBA" id="ARBA00022989"/>
    </source>
</evidence>
<keyword evidence="6 10" id="KW-1133">Transmembrane helix</keyword>
<keyword evidence="12" id="KW-1185">Reference proteome</keyword>
<dbReference type="PANTHER" id="PTHR46539:SF23">
    <property type="entry name" value="RING-TYPE DOMAIN-CONTAINING PROTEIN"/>
    <property type="match status" value="1"/>
</dbReference>
<dbReference type="FunFam" id="3.30.40.10:FF:000009">
    <property type="entry name" value="E3 ubiquitin-protein ligase RNF130"/>
    <property type="match status" value="1"/>
</dbReference>
<evidence type="ECO:0000256" key="2">
    <source>
        <dbReference type="ARBA" id="ARBA00022692"/>
    </source>
</evidence>
<keyword evidence="3" id="KW-0479">Metal-binding</keyword>
<evidence type="ECO:0000256" key="10">
    <source>
        <dbReference type="SAM" id="Phobius"/>
    </source>
</evidence>
<dbReference type="PANTHER" id="PTHR46539">
    <property type="entry name" value="E3 UBIQUITIN-PROTEIN LIGASE ATL42"/>
    <property type="match status" value="1"/>
</dbReference>
<evidence type="ECO:0000259" key="11">
    <source>
        <dbReference type="PROSITE" id="PS50089"/>
    </source>
</evidence>
<dbReference type="GO" id="GO:0008270">
    <property type="term" value="F:zinc ion binding"/>
    <property type="evidence" value="ECO:0007669"/>
    <property type="project" value="UniProtKB-KW"/>
</dbReference>
<name>A0A915Q711_9BILA</name>
<sequence length="520" mass="57965">MDVRGIESQPQESPSQHQSLQCGAATFNKLSFDPPVRSSPLPSGRLVYVPLEQLVGGDICRLVTTATSNTVFSFSSYQQIITTCGDCTECPVGLSNIHAYLQRMLKDFNVSLIVIVRGVSYRQMNNVEDEKKIRFAFIEEETPVALDDCQILDGADGDALRSFSKTSVLFVSISFIILMVISLAWLVFYYVQRFRYAHAKDRLQRRLFNAAKKALTRIPTRPIRVGDKELDTDCPVCIDPYRTGDIIRSLPCRHIFHKTCVDPWLLEHRTCPMCKSDILKAFGYYVSVGRRIPNNAHRESVHQSRDGDMMSVDIHSLTGSETVFPYTTHSETQDLVNITPTTSPQLVQVMHCSNTNTFAIAPLAVHAAPSPVHFASESQNVIAHSEQTKNAAHRISWQIRRPSTTASHVVNVVRVRSRSLSHPLSPSEPRKPKATSSSNTFSLGVTSLHFSSVPPKSVLPVSRNIRSSVSAIPPDFTAISFPTPSVRTDFCIQPSVKLRNINSRNKQRQELSNLASVESL</sequence>
<dbReference type="InterPro" id="IPR001841">
    <property type="entry name" value="Znf_RING"/>
</dbReference>
<evidence type="ECO:0000256" key="1">
    <source>
        <dbReference type="ARBA" id="ARBA00004370"/>
    </source>
</evidence>
<keyword evidence="2 10" id="KW-0812">Transmembrane</keyword>
<evidence type="ECO:0000256" key="9">
    <source>
        <dbReference type="SAM" id="MobiDB-lite"/>
    </source>
</evidence>
<dbReference type="WBParaSite" id="sdigi.contig76.g3727.t1">
    <property type="protein sequence ID" value="sdigi.contig76.g3727.t1"/>
    <property type="gene ID" value="sdigi.contig76.g3727"/>
</dbReference>
<feature type="domain" description="RING-type" evidence="11">
    <location>
        <begin position="234"/>
        <end position="275"/>
    </location>
</feature>
<dbReference type="GO" id="GO:0016020">
    <property type="term" value="C:membrane"/>
    <property type="evidence" value="ECO:0007669"/>
    <property type="project" value="UniProtKB-SubCell"/>
</dbReference>